<dbReference type="AlphaFoldDB" id="A0A1V5MED3"/>
<dbReference type="EMBL" id="MWAK01000174">
    <property type="protein sequence ID" value="OPZ91472.1"/>
    <property type="molecule type" value="Genomic_DNA"/>
</dbReference>
<reference evidence="1" key="1">
    <citation type="submission" date="2017-02" db="EMBL/GenBank/DDBJ databases">
        <title>Delving into the versatile metabolic prowess of the omnipresent phylum Bacteroidetes.</title>
        <authorList>
            <person name="Nobu M.K."/>
            <person name="Mei R."/>
            <person name="Narihiro T."/>
            <person name="Kuroda K."/>
            <person name="Liu W.-T."/>
        </authorList>
    </citation>
    <scope>NUCLEOTIDE SEQUENCE</scope>
    <source>
        <strain evidence="1">ADurb.Bin417</strain>
    </source>
</reference>
<sequence length="409" mass="46931">MIKLEGRIKCPFCYALFPRRAGAVQKCFDCGREFEPVRLAAGSRFRLEGRTLTVTEAVNHPVVPIRHGFAHETFRHPDLETLRKKYRLDEVGKGRPDEFGRQLALRDWVSAAATSGSPSVRCPGGEPGPDYHVAVMLEKARRSGHCYFCTYKALASVQLASAFGWTARLVNCDGQHGPAGPANCGHMVYEIWSNQFNKWYLNDSLFNVHYEKEGRPLSIYELRREFLTNRSRAVRQVWGPDRYPMPREVHGGFGAWSFEWYVVYLHNNFFDFPPGDHIHPLLMVRDRFNRNRNWRRFDPKTGAGRGNVYVCKGMVIEEADPYHLNYPINQAEIRLLRNGKSLKVRFHHNLPNFSHLEAAADGRKYRFENQREAELEWTPRRGEGRLSVRGVNTRGVAGPESRVVISSAA</sequence>
<proteinExistence type="predicted"/>
<evidence type="ECO:0000313" key="1">
    <source>
        <dbReference type="EMBL" id="OPZ91472.1"/>
    </source>
</evidence>
<organism evidence="1">
    <name type="scientific">candidate division TA06 bacterium ADurb.Bin417</name>
    <dbReference type="NCBI Taxonomy" id="1852828"/>
    <lineage>
        <taxon>Bacteria</taxon>
        <taxon>Bacteria division TA06</taxon>
    </lineage>
</organism>
<protein>
    <recommendedName>
        <fullName evidence="2">Transglutaminase-like domain-containing protein</fullName>
    </recommendedName>
</protein>
<gene>
    <name evidence="1" type="ORF">BWY73_01083</name>
</gene>
<name>A0A1V5MED3_UNCT6</name>
<evidence type="ECO:0008006" key="2">
    <source>
        <dbReference type="Google" id="ProtNLM"/>
    </source>
</evidence>
<dbReference type="Proteomes" id="UP000485484">
    <property type="component" value="Unassembled WGS sequence"/>
</dbReference>
<accession>A0A1V5MED3</accession>
<comment type="caution">
    <text evidence="1">The sequence shown here is derived from an EMBL/GenBank/DDBJ whole genome shotgun (WGS) entry which is preliminary data.</text>
</comment>